<accession>A0A6A5YN24</accession>
<sequence>MAEADPEAFDPVQSALDLISLLEPVEEHLVPETELPNITRAALLQKIFDEPERDPFLIQQISKTAKPLAELVMRSYFLLRGVLERHEATIRKRWVKKTARERRRLLQSIWPDIPTKHRPDADAHTRNCKNTNGKKVPDIDKAFYVPYINIEDLVSEAQNLLIFLNARGRHHPETFALSELEFSPFQRKNHAKLFLRYPGKLMIFCGSIDPTAYGKIDKYR</sequence>
<dbReference type="AlphaFoldDB" id="A0A6A5YN24"/>
<evidence type="ECO:0000313" key="2">
    <source>
        <dbReference type="Proteomes" id="UP000799770"/>
    </source>
</evidence>
<gene>
    <name evidence="1" type="ORF">BDV96DRAFT_652617</name>
</gene>
<dbReference type="PANTHER" id="PTHR40788">
    <property type="entry name" value="CLR5 DOMAIN-CONTAINING PROTEIN-RELATED"/>
    <property type="match status" value="1"/>
</dbReference>
<dbReference type="Proteomes" id="UP000799770">
    <property type="component" value="Unassembled WGS sequence"/>
</dbReference>
<proteinExistence type="predicted"/>
<name>A0A6A5YN24_9PLEO</name>
<keyword evidence="2" id="KW-1185">Reference proteome</keyword>
<dbReference type="OrthoDB" id="3665689at2759"/>
<organism evidence="1 2">
    <name type="scientific">Lophiotrema nucula</name>
    <dbReference type="NCBI Taxonomy" id="690887"/>
    <lineage>
        <taxon>Eukaryota</taxon>
        <taxon>Fungi</taxon>
        <taxon>Dikarya</taxon>
        <taxon>Ascomycota</taxon>
        <taxon>Pezizomycotina</taxon>
        <taxon>Dothideomycetes</taxon>
        <taxon>Pleosporomycetidae</taxon>
        <taxon>Pleosporales</taxon>
        <taxon>Lophiotremataceae</taxon>
        <taxon>Lophiotrema</taxon>
    </lineage>
</organism>
<dbReference type="PANTHER" id="PTHR40788:SF2">
    <property type="entry name" value="CLR5 DOMAIN-CONTAINING PROTEIN"/>
    <property type="match status" value="1"/>
</dbReference>
<evidence type="ECO:0000313" key="1">
    <source>
        <dbReference type="EMBL" id="KAF2108679.1"/>
    </source>
</evidence>
<protein>
    <submittedName>
        <fullName evidence="1">Uncharacterized protein</fullName>
    </submittedName>
</protein>
<dbReference type="EMBL" id="ML977346">
    <property type="protein sequence ID" value="KAF2108679.1"/>
    <property type="molecule type" value="Genomic_DNA"/>
</dbReference>
<reference evidence="1" key="1">
    <citation type="journal article" date="2020" name="Stud. Mycol.">
        <title>101 Dothideomycetes genomes: a test case for predicting lifestyles and emergence of pathogens.</title>
        <authorList>
            <person name="Haridas S."/>
            <person name="Albert R."/>
            <person name="Binder M."/>
            <person name="Bloem J."/>
            <person name="Labutti K."/>
            <person name="Salamov A."/>
            <person name="Andreopoulos B."/>
            <person name="Baker S."/>
            <person name="Barry K."/>
            <person name="Bills G."/>
            <person name="Bluhm B."/>
            <person name="Cannon C."/>
            <person name="Castanera R."/>
            <person name="Culley D."/>
            <person name="Daum C."/>
            <person name="Ezra D."/>
            <person name="Gonzalez J."/>
            <person name="Henrissat B."/>
            <person name="Kuo A."/>
            <person name="Liang C."/>
            <person name="Lipzen A."/>
            <person name="Lutzoni F."/>
            <person name="Magnuson J."/>
            <person name="Mondo S."/>
            <person name="Nolan M."/>
            <person name="Ohm R."/>
            <person name="Pangilinan J."/>
            <person name="Park H.-J."/>
            <person name="Ramirez L."/>
            <person name="Alfaro M."/>
            <person name="Sun H."/>
            <person name="Tritt A."/>
            <person name="Yoshinaga Y."/>
            <person name="Zwiers L.-H."/>
            <person name="Turgeon B."/>
            <person name="Goodwin S."/>
            <person name="Spatafora J."/>
            <person name="Crous P."/>
            <person name="Grigoriev I."/>
        </authorList>
    </citation>
    <scope>NUCLEOTIDE SEQUENCE</scope>
    <source>
        <strain evidence="1">CBS 627.86</strain>
    </source>
</reference>